<organism evidence="2">
    <name type="scientific">Elephant endotheliotropic herpesvirus 1A</name>
    <dbReference type="NCBI Taxonomy" id="759753"/>
    <lineage>
        <taxon>Viruses</taxon>
        <taxon>Duplodnaviria</taxon>
        <taxon>Heunggongvirae</taxon>
        <taxon>Peploviricota</taxon>
        <taxon>Herviviricetes</taxon>
        <taxon>Herpesvirales</taxon>
        <taxon>Orthoherpesviridae</taxon>
        <taxon>Betaherpesvirinae</taxon>
        <taxon>Proboscivirus</taxon>
        <taxon>Proboscivirus elephantidbeta1</taxon>
        <taxon>Elephantid herpesvirus 1</taxon>
    </lineage>
</organism>
<proteinExistence type="predicted"/>
<evidence type="ECO:0000256" key="1">
    <source>
        <dbReference type="SAM" id="MobiDB-lite"/>
    </source>
</evidence>
<evidence type="ECO:0000313" key="4">
    <source>
        <dbReference type="EMBL" id="QOE75104.1"/>
    </source>
</evidence>
<feature type="compositionally biased region" description="Basic and acidic residues" evidence="1">
    <location>
        <begin position="77"/>
        <end position="87"/>
    </location>
</feature>
<dbReference type="EMBL" id="MN366294">
    <property type="protein sequence ID" value="QOE75104.1"/>
    <property type="molecule type" value="Genomic_DNA"/>
</dbReference>
<evidence type="ECO:0000313" key="2">
    <source>
        <dbReference type="EMBL" id="QOE74747.1"/>
    </source>
</evidence>
<reference evidence="2" key="2">
    <citation type="journal article" date="2013" name="J. Wildl. Dis.">
        <title>Fatal herpesvirus hemorrhagic disease in wild and orphan asian elephants in southern India.</title>
        <authorList>
            <person name="Zachariah A."/>
            <person name="Zong J.-C."/>
            <person name="Long S.Y."/>
            <person name="Latimer E.M."/>
            <person name="Heaggans S.Y."/>
            <person name="Richman L.K."/>
            <person name="Hayward G.S."/>
        </authorList>
    </citation>
    <scope>NUCLEOTIDE SEQUENCE</scope>
    <source>
        <strain evidence="4">IP143 Kozhikode l</strain>
        <strain evidence="3">IP165 Thirunelli2</strain>
        <strain evidence="2">IP43 Chellama Vandalur</strain>
    </source>
</reference>
<reference evidence="2" key="5">
    <citation type="journal article" name="PLoS ONE">
        <title>Extended genotypic evaluation and comparison of twenty-two cases of lethal EEHV1 hemorrhagic disease in wild and captive Asian elephants in India.</title>
        <authorList>
            <person name="Zachariah A."/>
            <person name="Sajesh P.K."/>
            <person name="Santhosh S."/>
            <person name="Bathrachalam C."/>
            <person name="Megha M."/>
            <person name="Pandiyan J."/>
            <person name="Jishnu M."/>
            <person name="Kobragade R.S."/>
            <person name="Long S.Y."/>
            <person name="Zong J.-C."/>
            <person name="Latimer E.M."/>
            <person name="Heaggans S.Y."/>
            <person name="Hayward G.S."/>
        </authorList>
    </citation>
    <scope>NUCLEOTIDE SEQUENCE</scope>
    <source>
        <strain evidence="4">IP143 Kozhikode l</strain>
        <strain evidence="3">IP165 Thirunelli2</strain>
        <strain evidence="2">IP43 Chellama Vandalur</strain>
    </source>
</reference>
<reference evidence="2" key="4">
    <citation type="submission" date="2019-08" db="EMBL/GenBank/DDBJ databases">
        <title>Annotated Complete DNA Sequences of Six EEHV1A Genomes from Lethal HD Cases in Young Asian Elephants from India.</title>
        <authorList>
            <person name="Krishnankutty S.P."/>
            <person name="Zachariah A."/>
            <person name="Maheswari U."/>
            <person name="Heaggans S.Y."/>
            <person name="Muraleedharan M."/>
            <person name="Velayutham D."/>
            <person name="Santhosh S."/>
            <person name="Hayward G.S."/>
        </authorList>
    </citation>
    <scope>NUCLEOTIDE SEQUENCE</scope>
    <source>
        <strain evidence="4">IP143 Kozhikode l</strain>
        <strain evidence="3">IP165 Thirunelli2</strain>
        <strain evidence="2">IP43 Chellama Vandalur</strain>
    </source>
</reference>
<feature type="compositionally biased region" description="Gly residues" evidence="1">
    <location>
        <begin position="435"/>
        <end position="447"/>
    </location>
</feature>
<gene>
    <name evidence="2" type="primary">E40</name>
</gene>
<dbReference type="EMBL" id="MN366292">
    <property type="protein sequence ID" value="QOE74867.1"/>
    <property type="molecule type" value="Genomic_DNA"/>
</dbReference>
<feature type="compositionally biased region" description="Low complexity" evidence="1">
    <location>
        <begin position="414"/>
        <end position="428"/>
    </location>
</feature>
<feature type="region of interest" description="Disordered" evidence="1">
    <location>
        <begin position="53"/>
        <end position="91"/>
    </location>
</feature>
<sequence length="754" mass="80986">MYIFYFCKVGNMNIRLLKPDHSARPRLPFRRTTEVCRSSSTDSDDIITELVKTQADPPADNTIDDNNNTIDQNTNNDDTRDPERDTDSDNTIYVIDPDKINAVETYTHFNARGINVNTNNSTSAENTVICHTSNDNTKNVTDTTTAPMARSDDVGLDGPCCRPGPIIARCDSSILPISGHLEEEAYEPVDLSTVKVNTHLFPSRGARDTRSPDNTLISDVGVREPKTTTSSTSPKVPMVVLGSDGTVPNLPSLCASATPPVSDPAVYRTVPYIPPQPALHYQGRFLGQKIFQYSSETIAAVSTPQLRGGVHVGGDILRPSSLSLKHVVCENNFSRTPPAGTSEGGSITPKPSSDASTPGSGGNNNTKSSKSNGVKGDTVGRKPNNRDGGGVCSSAPVTANVATSSVSGTTARSPTQPTNNTQSTTGSGDNATQTGGHGGGGSAGSGGPPEPEDPATVGPGPNPNMPKATPENYLSYAHHSVDYIVRYISMVQVGLSDLVQGLSKIQRKRGGGSKSEGAENEDAVDARTAVIARANAAHILCSSAMNLVTDLRNTVLAAQTAMRDEELGQGYVRSNVSALHYVEIETDIIDVPWSTNTAFINATIISLPEPAVLEVYRNTVYYFLNQMRLYGTSCQICISCIKQEPLYQLRNQLKNIQNLCVTLIIKNHSFAAVPSYSNRIARQLICDEEGFIQAHPFHGTVSRPRQGFASYKYAMLVSSSNLGDLICAGHLCLQACYNCWPIVHVYTRRCRGPM</sequence>
<name>A0A866VTH3_ELHV1</name>
<feature type="compositionally biased region" description="Polar residues" evidence="1">
    <location>
        <begin position="395"/>
        <end position="413"/>
    </location>
</feature>
<dbReference type="EMBL" id="MN366291">
    <property type="protein sequence ID" value="QOE74747.1"/>
    <property type="molecule type" value="Genomic_DNA"/>
</dbReference>
<feature type="compositionally biased region" description="Polar residues" evidence="1">
    <location>
        <begin position="349"/>
        <end position="358"/>
    </location>
</feature>
<accession>A0A866VTH3</accession>
<reference evidence="2" key="1">
    <citation type="journal article" date="2013" name="Genome Announc.">
        <title>Complete Genome Sequence of Elephant Endotheliotropic Herpesvirus 1A.</title>
        <authorList>
            <person name="Ling P.D."/>
            <person name="Reid J.G."/>
            <person name="Qin X."/>
            <person name="Muzny D.M."/>
            <person name="Gibbs R."/>
            <person name="Petrosino J."/>
            <person name="Peng R."/>
            <person name="Zong J.C."/>
            <person name="Heaggans S.Y."/>
            <person name="Hayward G.S."/>
        </authorList>
    </citation>
    <scope>NUCLEOTIDE SEQUENCE</scope>
    <source>
        <strain evidence="4">IP143 Kozhikode l</strain>
        <strain evidence="3">IP165 Thirunelli2</strain>
        <strain evidence="2">IP43 Chellama Vandalur</strain>
    </source>
</reference>
<reference evidence="2" key="3">
    <citation type="journal article" date="2016" name="MSphere">
        <title>Comparison of the Gene Coding Contents and Other Unusual Features of the GC-Rich and AT-Rich Branch Probosciviruses.</title>
        <authorList>
            <person name="Ling P.D."/>
            <person name="Long S.Y."/>
            <person name="Zong J.C."/>
            <person name="Heaggans S.Y."/>
            <person name="Qin X."/>
            <person name="Hayward G.S."/>
        </authorList>
    </citation>
    <scope>NUCLEOTIDE SEQUENCE</scope>
    <source>
        <strain evidence="4">IP143 Kozhikode l</strain>
        <strain evidence="3">IP165 Thirunelli2</strain>
        <strain evidence="2">IP43 Chellama Vandalur</strain>
    </source>
</reference>
<protein>
    <submittedName>
        <fullName evidence="2">Nuclear protein ORF-K</fullName>
    </submittedName>
</protein>
<feature type="region of interest" description="Disordered" evidence="1">
    <location>
        <begin position="203"/>
        <end position="239"/>
    </location>
</feature>
<evidence type="ECO:0000313" key="3">
    <source>
        <dbReference type="EMBL" id="QOE74867.1"/>
    </source>
</evidence>
<feature type="compositionally biased region" description="Low complexity" evidence="1">
    <location>
        <begin position="60"/>
        <end position="76"/>
    </location>
</feature>
<feature type="compositionally biased region" description="Low complexity" evidence="1">
    <location>
        <begin position="363"/>
        <end position="376"/>
    </location>
</feature>
<feature type="region of interest" description="Disordered" evidence="1">
    <location>
        <begin position="333"/>
        <end position="471"/>
    </location>
</feature>